<dbReference type="Proteomes" id="UP000182761">
    <property type="component" value="Unassembled WGS sequence"/>
</dbReference>
<gene>
    <name evidence="7" type="ORF">Ga0061079_11331</name>
</gene>
<feature type="transmembrane region" description="Helical" evidence="5">
    <location>
        <begin position="106"/>
        <end position="124"/>
    </location>
</feature>
<dbReference type="AlphaFoldDB" id="A0A0X3AS99"/>
<dbReference type="Pfam" id="PF13515">
    <property type="entry name" value="FUSC_2"/>
    <property type="match status" value="1"/>
</dbReference>
<name>A0A0X3AS99_9FLAO</name>
<dbReference type="InterPro" id="IPR049453">
    <property type="entry name" value="Memb_transporter_dom"/>
</dbReference>
<keyword evidence="4 5" id="KW-0472">Membrane</keyword>
<reference evidence="7 8" key="1">
    <citation type="submission" date="2016-01" db="EMBL/GenBank/DDBJ databases">
        <authorList>
            <person name="McClelland M."/>
            <person name="Jain A."/>
            <person name="Saraogi P."/>
            <person name="Mendelson R."/>
            <person name="Westerman R."/>
            <person name="SanMiguel P."/>
            <person name="Csonka L."/>
        </authorList>
    </citation>
    <scope>NUCLEOTIDE SEQUENCE [LARGE SCALE GENOMIC DNA]</scope>
    <source>
        <strain evidence="7 8">R-53146</strain>
    </source>
</reference>
<comment type="subcellular location">
    <subcellularLocation>
        <location evidence="1">Membrane</location>
        <topology evidence="1">Multi-pass membrane protein</topology>
    </subcellularLocation>
</comment>
<evidence type="ECO:0000256" key="5">
    <source>
        <dbReference type="SAM" id="Phobius"/>
    </source>
</evidence>
<dbReference type="RefSeq" id="WP_055426134.1">
    <property type="nucleotide sequence ID" value="NZ_FCOR01000013.1"/>
</dbReference>
<evidence type="ECO:0000256" key="1">
    <source>
        <dbReference type="ARBA" id="ARBA00004141"/>
    </source>
</evidence>
<dbReference type="EMBL" id="FCOR01000013">
    <property type="protein sequence ID" value="CVK16957.1"/>
    <property type="molecule type" value="Genomic_DNA"/>
</dbReference>
<feature type="transmembrane region" description="Helical" evidence="5">
    <location>
        <begin position="308"/>
        <end position="329"/>
    </location>
</feature>
<keyword evidence="2 5" id="KW-0812">Transmembrane</keyword>
<keyword evidence="8" id="KW-1185">Reference proteome</keyword>
<protein>
    <submittedName>
        <fullName evidence="7">Fusaric acid resistance protein-like</fullName>
    </submittedName>
</protein>
<feature type="transmembrane region" description="Helical" evidence="5">
    <location>
        <begin position="182"/>
        <end position="203"/>
    </location>
</feature>
<evidence type="ECO:0000313" key="8">
    <source>
        <dbReference type="Proteomes" id="UP000182761"/>
    </source>
</evidence>
<organism evidence="7 8">
    <name type="scientific">Apibacter mensalis</name>
    <dbReference type="NCBI Taxonomy" id="1586267"/>
    <lineage>
        <taxon>Bacteria</taxon>
        <taxon>Pseudomonadati</taxon>
        <taxon>Bacteroidota</taxon>
        <taxon>Flavobacteriia</taxon>
        <taxon>Flavobacteriales</taxon>
        <taxon>Weeksellaceae</taxon>
        <taxon>Apibacter</taxon>
    </lineage>
</organism>
<feature type="transmembrane region" description="Helical" evidence="5">
    <location>
        <begin position="279"/>
        <end position="296"/>
    </location>
</feature>
<accession>A0A0X3AS99</accession>
<feature type="transmembrane region" description="Helical" evidence="5">
    <location>
        <begin position="130"/>
        <end position="152"/>
    </location>
</feature>
<feature type="transmembrane region" description="Helical" evidence="5">
    <location>
        <begin position="232"/>
        <end position="251"/>
    </location>
</feature>
<feature type="domain" description="Integral membrane bound transporter" evidence="6">
    <location>
        <begin position="198"/>
        <end position="320"/>
    </location>
</feature>
<feature type="transmembrane region" description="Helical" evidence="5">
    <location>
        <begin position="81"/>
        <end position="99"/>
    </location>
</feature>
<dbReference type="STRING" id="1586267.GCA_001418685_01824"/>
<feature type="transmembrane region" description="Helical" evidence="5">
    <location>
        <begin position="56"/>
        <end position="75"/>
    </location>
</feature>
<proteinExistence type="predicted"/>
<evidence type="ECO:0000256" key="3">
    <source>
        <dbReference type="ARBA" id="ARBA00022989"/>
    </source>
</evidence>
<sequence length="336" mass="37592">MLSDNKKDFILALYSLPGILIIYSIGFIFNNIIFASIVAGGAVTAGYGANKKILKYPFAPMIIAILGMSICATLGSLLGHFYFWYILCCVLLACLATCVGAIDQNAWWIVLQWSIAFFVGGYYVGDIYAAMHRGILILAGGLFQSVCIIFLIEKSSFKRNISSPGKMLIIFKNIYEDIDKKIHFHMSIIYTALTILVCFFFITIFDIKYYYWAVMTALVILKPDFIDTLKKASLRLLGTFLGIILADLLIFWFPSNYIMTFEILVSLYVCYVFANHRYAILSIFLTITTVLMFAINGSSGNEIAIDRFIATSVGGISAILTMSLSLLPIKFLKNKN</sequence>
<dbReference type="OrthoDB" id="8670769at2"/>
<keyword evidence="3 5" id="KW-1133">Transmembrane helix</keyword>
<evidence type="ECO:0000256" key="2">
    <source>
        <dbReference type="ARBA" id="ARBA00022692"/>
    </source>
</evidence>
<evidence type="ECO:0000259" key="6">
    <source>
        <dbReference type="Pfam" id="PF13515"/>
    </source>
</evidence>
<feature type="transmembrane region" description="Helical" evidence="5">
    <location>
        <begin position="20"/>
        <end position="44"/>
    </location>
</feature>
<dbReference type="GO" id="GO:0016020">
    <property type="term" value="C:membrane"/>
    <property type="evidence" value="ECO:0007669"/>
    <property type="project" value="UniProtKB-SubCell"/>
</dbReference>
<evidence type="ECO:0000256" key="4">
    <source>
        <dbReference type="ARBA" id="ARBA00023136"/>
    </source>
</evidence>
<evidence type="ECO:0000313" key="7">
    <source>
        <dbReference type="EMBL" id="CVK16957.1"/>
    </source>
</evidence>